<keyword evidence="3" id="KW-0864">Zinc transport</keyword>
<proteinExistence type="predicted"/>
<feature type="transmembrane region" description="Helical" evidence="6">
    <location>
        <begin position="256"/>
        <end position="274"/>
    </location>
</feature>
<dbReference type="Gene3D" id="3.30.70.100">
    <property type="match status" value="1"/>
</dbReference>
<feature type="domain" description="HMA" evidence="7">
    <location>
        <begin position="9"/>
        <end position="75"/>
    </location>
</feature>
<keyword evidence="4 6" id="KW-1133">Transmembrane helix</keyword>
<dbReference type="InterPro" id="IPR006121">
    <property type="entry name" value="HMA_dom"/>
</dbReference>
<evidence type="ECO:0000313" key="9">
    <source>
        <dbReference type="Proteomes" id="UP000530564"/>
    </source>
</evidence>
<evidence type="ECO:0000256" key="2">
    <source>
        <dbReference type="ARBA" id="ARBA00022692"/>
    </source>
</evidence>
<dbReference type="SUPFAM" id="SSF55008">
    <property type="entry name" value="HMA, heavy metal-associated domain"/>
    <property type="match status" value="1"/>
</dbReference>
<dbReference type="InterPro" id="IPR027469">
    <property type="entry name" value="Cation_efflux_TMD_sf"/>
</dbReference>
<keyword evidence="5 6" id="KW-0472">Membrane</keyword>
<dbReference type="Gene3D" id="1.20.1510.10">
    <property type="entry name" value="Cation efflux protein transmembrane domain"/>
    <property type="match status" value="1"/>
</dbReference>
<keyword evidence="2 6" id="KW-0812">Transmembrane</keyword>
<evidence type="ECO:0000256" key="1">
    <source>
        <dbReference type="ARBA" id="ARBA00004141"/>
    </source>
</evidence>
<dbReference type="AlphaFoldDB" id="A0A840A1S9"/>
<sequence length="290" mass="31046">MPNTPAVAETLRYRVTGMDCSSCAEKIQFAVTKLPGVEAARVSIASSMMTLKVDKAERRTPVIEATVNELGYQLDREEAVANDDERAITKDPSHVTPSYRRALWAVVLINVGYGLVEIVAGFVARSQALKADALDFVGDGLISLLGLLAIGWSLAWRAKSALIQGYFLAALGLGVLLNTGYRVLVLNQPEAELMGAFGVVALVANVTAALILIPHRKGDANVRAVWLFSRNDALGNLAVVVAAGLVFWTKTAWPDLVVAVIIGGLFLQSAWSIVRDARADLREAHALSPA</sequence>
<feature type="transmembrane region" description="Helical" evidence="6">
    <location>
        <begin position="102"/>
        <end position="124"/>
    </location>
</feature>
<keyword evidence="3" id="KW-0406">Ion transport</keyword>
<reference evidence="8 9" key="1">
    <citation type="submission" date="2020-08" db="EMBL/GenBank/DDBJ databases">
        <title>Genomic Encyclopedia of Type Strains, Phase IV (KMG-IV): sequencing the most valuable type-strain genomes for metagenomic binning, comparative biology and taxonomic classification.</title>
        <authorList>
            <person name="Goeker M."/>
        </authorList>
    </citation>
    <scope>NUCLEOTIDE SEQUENCE [LARGE SCALE GENOMIC DNA]</scope>
    <source>
        <strain evidence="8 9">DSM 21793</strain>
    </source>
</reference>
<dbReference type="InterPro" id="IPR058533">
    <property type="entry name" value="Cation_efflux_TM"/>
</dbReference>
<dbReference type="EMBL" id="JACIDK010000006">
    <property type="protein sequence ID" value="MBB3892905.1"/>
    <property type="molecule type" value="Genomic_DNA"/>
</dbReference>
<dbReference type="PROSITE" id="PS50846">
    <property type="entry name" value="HMA_2"/>
    <property type="match status" value="1"/>
</dbReference>
<evidence type="ECO:0000256" key="4">
    <source>
        <dbReference type="ARBA" id="ARBA00022989"/>
    </source>
</evidence>
<keyword evidence="9" id="KW-1185">Reference proteome</keyword>
<evidence type="ECO:0000256" key="6">
    <source>
        <dbReference type="SAM" id="Phobius"/>
    </source>
</evidence>
<keyword evidence="3" id="KW-0813">Transport</keyword>
<dbReference type="GO" id="GO:0005385">
    <property type="term" value="F:zinc ion transmembrane transporter activity"/>
    <property type="evidence" value="ECO:0007669"/>
    <property type="project" value="TreeGrafter"/>
</dbReference>
<feature type="transmembrane region" description="Helical" evidence="6">
    <location>
        <begin position="162"/>
        <end position="181"/>
    </location>
</feature>
<dbReference type="Proteomes" id="UP000530564">
    <property type="component" value="Unassembled WGS sequence"/>
</dbReference>
<protein>
    <submittedName>
        <fullName evidence="8">Co/Zn/Cd efflux system component/copper chaperone CopZ</fullName>
    </submittedName>
</protein>
<dbReference type="CDD" id="cd00371">
    <property type="entry name" value="HMA"/>
    <property type="match status" value="1"/>
</dbReference>
<evidence type="ECO:0000256" key="5">
    <source>
        <dbReference type="ARBA" id="ARBA00023136"/>
    </source>
</evidence>
<dbReference type="GO" id="GO:0046872">
    <property type="term" value="F:metal ion binding"/>
    <property type="evidence" value="ECO:0007669"/>
    <property type="project" value="InterPro"/>
</dbReference>
<evidence type="ECO:0000313" key="8">
    <source>
        <dbReference type="EMBL" id="MBB3892905.1"/>
    </source>
</evidence>
<feature type="transmembrane region" description="Helical" evidence="6">
    <location>
        <begin position="136"/>
        <end position="155"/>
    </location>
</feature>
<dbReference type="Pfam" id="PF00403">
    <property type="entry name" value="HMA"/>
    <property type="match status" value="1"/>
</dbReference>
<comment type="caution">
    <text evidence="8">The sequence shown here is derived from an EMBL/GenBank/DDBJ whole genome shotgun (WGS) entry which is preliminary data.</text>
</comment>
<accession>A0A840A1S9</accession>
<gene>
    <name evidence="8" type="ORF">GGQ61_003643</name>
</gene>
<evidence type="ECO:0000259" key="7">
    <source>
        <dbReference type="PROSITE" id="PS50846"/>
    </source>
</evidence>
<keyword evidence="3" id="KW-0862">Zinc</keyword>
<feature type="transmembrane region" description="Helical" evidence="6">
    <location>
        <begin position="233"/>
        <end position="250"/>
    </location>
</feature>
<feature type="transmembrane region" description="Helical" evidence="6">
    <location>
        <begin position="193"/>
        <end position="213"/>
    </location>
</feature>
<dbReference type="RefSeq" id="WP_183775873.1">
    <property type="nucleotide sequence ID" value="NZ_JACIDK010000006.1"/>
</dbReference>
<dbReference type="GO" id="GO:0005886">
    <property type="term" value="C:plasma membrane"/>
    <property type="evidence" value="ECO:0007669"/>
    <property type="project" value="TreeGrafter"/>
</dbReference>
<dbReference type="PANTHER" id="PTHR11562:SF17">
    <property type="entry name" value="RE54080P-RELATED"/>
    <property type="match status" value="1"/>
</dbReference>
<organism evidence="8 9">
    <name type="scientific">Phenylobacterium haematophilum</name>
    <dbReference type="NCBI Taxonomy" id="98513"/>
    <lineage>
        <taxon>Bacteria</taxon>
        <taxon>Pseudomonadati</taxon>
        <taxon>Pseudomonadota</taxon>
        <taxon>Alphaproteobacteria</taxon>
        <taxon>Caulobacterales</taxon>
        <taxon>Caulobacteraceae</taxon>
        <taxon>Phenylobacterium</taxon>
    </lineage>
</organism>
<comment type="subcellular location">
    <subcellularLocation>
        <location evidence="1">Membrane</location>
        <topology evidence="1">Multi-pass membrane protein</topology>
    </subcellularLocation>
</comment>
<dbReference type="Pfam" id="PF01545">
    <property type="entry name" value="Cation_efflux"/>
    <property type="match status" value="1"/>
</dbReference>
<dbReference type="PANTHER" id="PTHR11562">
    <property type="entry name" value="CATION EFFLUX PROTEIN/ ZINC TRANSPORTER"/>
    <property type="match status" value="1"/>
</dbReference>
<name>A0A840A1S9_9CAUL</name>
<dbReference type="SUPFAM" id="SSF161111">
    <property type="entry name" value="Cation efflux protein transmembrane domain-like"/>
    <property type="match status" value="1"/>
</dbReference>
<dbReference type="InterPro" id="IPR050681">
    <property type="entry name" value="CDF/SLC30A"/>
</dbReference>
<dbReference type="InterPro" id="IPR036163">
    <property type="entry name" value="HMA_dom_sf"/>
</dbReference>
<evidence type="ECO:0000256" key="3">
    <source>
        <dbReference type="ARBA" id="ARBA00022906"/>
    </source>
</evidence>